<keyword evidence="2" id="KW-1185">Reference proteome</keyword>
<dbReference type="Gene3D" id="3.30.70.100">
    <property type="match status" value="1"/>
</dbReference>
<reference evidence="1 2" key="1">
    <citation type="submission" date="2019-12" db="EMBL/GenBank/DDBJ databases">
        <title>Genome sequencing and assembly of endphytes of Porphyra tenera.</title>
        <authorList>
            <person name="Park J.M."/>
            <person name="Shin R."/>
            <person name="Jo S.H."/>
        </authorList>
    </citation>
    <scope>NUCLEOTIDE SEQUENCE [LARGE SCALE GENOMIC DNA]</scope>
    <source>
        <strain evidence="1 2">GPM4</strain>
    </source>
</reference>
<proteinExistence type="predicted"/>
<dbReference type="InterPro" id="IPR009874">
    <property type="entry name" value="DUF1428"/>
</dbReference>
<evidence type="ECO:0008006" key="3">
    <source>
        <dbReference type="Google" id="ProtNLM"/>
    </source>
</evidence>
<dbReference type="AlphaFoldDB" id="A0A857JEQ1"/>
<organism evidence="1 2">
    <name type="scientific">Paraglaciecola mesophila</name>
    <dbReference type="NCBI Taxonomy" id="197222"/>
    <lineage>
        <taxon>Bacteria</taxon>
        <taxon>Pseudomonadati</taxon>
        <taxon>Pseudomonadota</taxon>
        <taxon>Gammaproteobacteria</taxon>
        <taxon>Alteromonadales</taxon>
        <taxon>Alteromonadaceae</taxon>
        <taxon>Paraglaciecola</taxon>
    </lineage>
</organism>
<dbReference type="EMBL" id="CP047656">
    <property type="protein sequence ID" value="QHJ10483.1"/>
    <property type="molecule type" value="Genomic_DNA"/>
</dbReference>
<dbReference type="Pfam" id="PF07237">
    <property type="entry name" value="DUF1428"/>
    <property type="match status" value="1"/>
</dbReference>
<dbReference type="PIRSF" id="PIRSF007028">
    <property type="entry name" value="UCP007028"/>
    <property type="match status" value="1"/>
</dbReference>
<evidence type="ECO:0000313" key="1">
    <source>
        <dbReference type="EMBL" id="QHJ10483.1"/>
    </source>
</evidence>
<dbReference type="InterPro" id="IPR011008">
    <property type="entry name" value="Dimeric_a/b-barrel"/>
</dbReference>
<protein>
    <recommendedName>
        <fullName evidence="3">RNA signal recognition particle</fullName>
    </recommendedName>
</protein>
<dbReference type="OrthoDB" id="9792392at2"/>
<gene>
    <name evidence="1" type="ORF">FX988_00697</name>
</gene>
<dbReference type="SUPFAM" id="SSF54909">
    <property type="entry name" value="Dimeric alpha+beta barrel"/>
    <property type="match status" value="1"/>
</dbReference>
<dbReference type="KEGG" id="pmes:FX988_00697"/>
<dbReference type="Proteomes" id="UP000464524">
    <property type="component" value="Chromosome"/>
</dbReference>
<dbReference type="RefSeq" id="WP_160178355.1">
    <property type="nucleotide sequence ID" value="NZ_CP047656.1"/>
</dbReference>
<sequence>MSYIDGFVVAVPTANKEEYKAYAKYCINIFKQEYGAISCTECWGSDVPDGEVTSFPMAVQAKADETIVFSWITWPSKEIRDQGMQKCMDDPRFDPATAPMPFDGKRMIYGGFEVLVNE</sequence>
<accession>A0A857JEQ1</accession>
<evidence type="ECO:0000313" key="2">
    <source>
        <dbReference type="Proteomes" id="UP000464524"/>
    </source>
</evidence>
<name>A0A857JEQ1_9ALTE</name>